<dbReference type="InterPro" id="IPR021963">
    <property type="entry name" value="Tcell_CD4_Cterm"/>
</dbReference>
<dbReference type="InterPro" id="IPR013151">
    <property type="entry name" value="Immunoglobulin_dom"/>
</dbReference>
<evidence type="ECO:0000256" key="3">
    <source>
        <dbReference type="SAM" id="Phobius"/>
    </source>
</evidence>
<feature type="compositionally biased region" description="Polar residues" evidence="2">
    <location>
        <begin position="149"/>
        <end position="158"/>
    </location>
</feature>
<dbReference type="InterPro" id="IPR007110">
    <property type="entry name" value="Ig-like_dom"/>
</dbReference>
<dbReference type="SMART" id="SM00408">
    <property type="entry name" value="IGc2"/>
    <property type="match status" value="2"/>
</dbReference>
<evidence type="ECO:0000313" key="6">
    <source>
        <dbReference type="EMBL" id="KAK9514009.1"/>
    </source>
</evidence>
<dbReference type="InterPro" id="IPR036179">
    <property type="entry name" value="Ig-like_dom_sf"/>
</dbReference>
<dbReference type="Proteomes" id="UP001488805">
    <property type="component" value="Unassembled WGS sequence"/>
</dbReference>
<dbReference type="Gene3D" id="1.20.5.900">
    <property type="entry name" value="transmembrane domain of human cd4"/>
    <property type="match status" value="1"/>
</dbReference>
<dbReference type="InterPro" id="IPR003598">
    <property type="entry name" value="Ig_sub2"/>
</dbReference>
<dbReference type="EMBL" id="JBCEZU010000597">
    <property type="protein sequence ID" value="KAK9514009.1"/>
    <property type="molecule type" value="Genomic_DNA"/>
</dbReference>
<sequence>MKTIVWFGFVLGALSAAAKVILTNPGQKAILACGVDAYNDRLEWHRGDDLIHSIPKSGFPRKGRGDIVGRSAVKWDAKLVISAVKEEDAGKFICTADGRRHEHILLVVSVWATPSGELQLGSEASLHCRVKGLAQDPPVQWKRPDGSPHSGSLKSATRSDAGTWKCTFSHNGGTHDRSLTIKVQEPAEAATPSSPQSSNDVLKPTCPDCVTQQASLTPSAALLLGLSWWVWVAVGVGCLVVVLLMVFVIVLCKRIKRKKRKFQTMKNGRQPLKPKKYCQCNCPAAAAKPQQGRRREKPSAPRLQPLLMP</sequence>
<dbReference type="InterPro" id="IPR013783">
    <property type="entry name" value="Ig-like_fold"/>
</dbReference>
<keyword evidence="3" id="KW-1133">Transmembrane helix</keyword>
<keyword evidence="7" id="KW-1185">Reference proteome</keyword>
<gene>
    <name evidence="6" type="ORF">VZT92_027500</name>
</gene>
<dbReference type="SUPFAM" id="SSF48726">
    <property type="entry name" value="Immunoglobulin"/>
    <property type="match status" value="2"/>
</dbReference>
<dbReference type="InterPro" id="IPR003599">
    <property type="entry name" value="Ig_sub"/>
</dbReference>
<dbReference type="PROSITE" id="PS50835">
    <property type="entry name" value="IG_LIKE"/>
    <property type="match status" value="2"/>
</dbReference>
<feature type="domain" description="Ig-like" evidence="5">
    <location>
        <begin position="26"/>
        <end position="96"/>
    </location>
</feature>
<feature type="region of interest" description="Disordered" evidence="2">
    <location>
        <begin position="286"/>
        <end position="309"/>
    </location>
</feature>
<protein>
    <recommendedName>
        <fullName evidence="5">Ig-like domain-containing protein</fullName>
    </recommendedName>
</protein>
<reference evidence="6 7" key="1">
    <citation type="journal article" date="2024" name="Genome Biol. Evol.">
        <title>Chromosome-level genome assembly of the viviparous eelpout Zoarces viviparus.</title>
        <authorList>
            <person name="Fuhrmann N."/>
            <person name="Brasseur M.V."/>
            <person name="Bakowski C.E."/>
            <person name="Podsiadlowski L."/>
            <person name="Prost S."/>
            <person name="Krehenwinkel H."/>
            <person name="Mayer C."/>
        </authorList>
    </citation>
    <scope>NUCLEOTIDE SEQUENCE [LARGE SCALE GENOMIC DNA]</scope>
    <source>
        <strain evidence="6">NO-MEL_2022_Ind0_liver</strain>
    </source>
</reference>
<evidence type="ECO:0000256" key="4">
    <source>
        <dbReference type="SAM" id="SignalP"/>
    </source>
</evidence>
<feature type="domain" description="Ig-like" evidence="5">
    <location>
        <begin position="102"/>
        <end position="180"/>
    </location>
</feature>
<feature type="transmembrane region" description="Helical" evidence="3">
    <location>
        <begin position="228"/>
        <end position="252"/>
    </location>
</feature>
<dbReference type="PANTHER" id="PTHR11422:SF6">
    <property type="entry name" value="HEMICENTIN-1 ISOFORM X1"/>
    <property type="match status" value="1"/>
</dbReference>
<evidence type="ECO:0000259" key="5">
    <source>
        <dbReference type="PROSITE" id="PS50835"/>
    </source>
</evidence>
<evidence type="ECO:0000313" key="7">
    <source>
        <dbReference type="Proteomes" id="UP001488805"/>
    </source>
</evidence>
<dbReference type="SMART" id="SM00409">
    <property type="entry name" value="IG"/>
    <property type="match status" value="2"/>
</dbReference>
<dbReference type="Gene3D" id="2.60.40.10">
    <property type="entry name" value="Immunoglobulins"/>
    <property type="match status" value="2"/>
</dbReference>
<keyword evidence="1" id="KW-0393">Immunoglobulin domain</keyword>
<keyword evidence="4" id="KW-0732">Signal</keyword>
<dbReference type="Pfam" id="PF12104">
    <property type="entry name" value="Tcell_CD4_C"/>
    <property type="match status" value="1"/>
</dbReference>
<feature type="region of interest" description="Disordered" evidence="2">
    <location>
        <begin position="137"/>
        <end position="158"/>
    </location>
</feature>
<name>A0AAW1DUH7_ZOAVI</name>
<keyword evidence="3" id="KW-0472">Membrane</keyword>
<evidence type="ECO:0000256" key="2">
    <source>
        <dbReference type="SAM" id="MobiDB-lite"/>
    </source>
</evidence>
<proteinExistence type="predicted"/>
<evidence type="ECO:0000256" key="1">
    <source>
        <dbReference type="ARBA" id="ARBA00023319"/>
    </source>
</evidence>
<feature type="chain" id="PRO_5043777291" description="Ig-like domain-containing protein" evidence="4">
    <location>
        <begin position="19"/>
        <end position="309"/>
    </location>
</feature>
<keyword evidence="3" id="KW-0812">Transmembrane</keyword>
<organism evidence="6 7">
    <name type="scientific">Zoarces viviparus</name>
    <name type="common">Viviparous eelpout</name>
    <name type="synonym">Blennius viviparus</name>
    <dbReference type="NCBI Taxonomy" id="48416"/>
    <lineage>
        <taxon>Eukaryota</taxon>
        <taxon>Metazoa</taxon>
        <taxon>Chordata</taxon>
        <taxon>Craniata</taxon>
        <taxon>Vertebrata</taxon>
        <taxon>Euteleostomi</taxon>
        <taxon>Actinopterygii</taxon>
        <taxon>Neopterygii</taxon>
        <taxon>Teleostei</taxon>
        <taxon>Neoteleostei</taxon>
        <taxon>Acanthomorphata</taxon>
        <taxon>Eupercaria</taxon>
        <taxon>Perciformes</taxon>
        <taxon>Cottioidei</taxon>
        <taxon>Zoarcales</taxon>
        <taxon>Zoarcidae</taxon>
        <taxon>Zoarcinae</taxon>
        <taxon>Zoarces</taxon>
    </lineage>
</organism>
<dbReference type="AlphaFoldDB" id="A0AAW1DUH7"/>
<dbReference type="PANTHER" id="PTHR11422">
    <property type="entry name" value="T-CELL SURFACE GLYCOPROTEIN CD4"/>
    <property type="match status" value="1"/>
</dbReference>
<feature type="signal peptide" evidence="4">
    <location>
        <begin position="1"/>
        <end position="18"/>
    </location>
</feature>
<accession>A0AAW1DUH7</accession>
<dbReference type="Pfam" id="PF00047">
    <property type="entry name" value="ig"/>
    <property type="match status" value="1"/>
</dbReference>
<comment type="caution">
    <text evidence="6">The sequence shown here is derived from an EMBL/GenBank/DDBJ whole genome shotgun (WGS) entry which is preliminary data.</text>
</comment>